<proteinExistence type="inferred from homology"/>
<dbReference type="CDD" id="cd11044">
    <property type="entry name" value="CYP120A1_CYP26-like"/>
    <property type="match status" value="1"/>
</dbReference>
<evidence type="ECO:0000256" key="2">
    <source>
        <dbReference type="ARBA" id="ARBA00022617"/>
    </source>
</evidence>
<keyword evidence="9" id="KW-1185">Reference proteome</keyword>
<dbReference type="InterPro" id="IPR036396">
    <property type="entry name" value="Cyt_P450_sf"/>
</dbReference>
<dbReference type="PANTHER" id="PTHR24286:SF384">
    <property type="entry name" value="P450, PUTATIVE (EUROFUNG)-RELATED"/>
    <property type="match status" value="1"/>
</dbReference>
<keyword evidence="3 7" id="KW-0479">Metal-binding</keyword>
<dbReference type="InterPro" id="IPR002401">
    <property type="entry name" value="Cyt_P450_E_grp-I"/>
</dbReference>
<dbReference type="PRINTS" id="PR00463">
    <property type="entry name" value="EP450I"/>
</dbReference>
<dbReference type="RefSeq" id="WP_190420680.1">
    <property type="nucleotide sequence ID" value="NZ_JAMPKK010000123.1"/>
</dbReference>
<dbReference type="InterPro" id="IPR017972">
    <property type="entry name" value="Cyt_P450_CS"/>
</dbReference>
<evidence type="ECO:0000313" key="8">
    <source>
        <dbReference type="EMBL" id="MEP0868155.1"/>
    </source>
</evidence>
<protein>
    <submittedName>
        <fullName evidence="8">Cytochrome P450</fullName>
    </submittedName>
</protein>
<keyword evidence="5 7" id="KW-0408">Iron</keyword>
<organism evidence="8 9">
    <name type="scientific">Funiculus sociatus GB2-A5</name>
    <dbReference type="NCBI Taxonomy" id="2933946"/>
    <lineage>
        <taxon>Bacteria</taxon>
        <taxon>Bacillati</taxon>
        <taxon>Cyanobacteriota</taxon>
        <taxon>Cyanophyceae</taxon>
        <taxon>Coleofasciculales</taxon>
        <taxon>Coleofasciculaceae</taxon>
        <taxon>Funiculus</taxon>
    </lineage>
</organism>
<keyword evidence="4 7" id="KW-0560">Oxidoreductase</keyword>
<evidence type="ECO:0000256" key="6">
    <source>
        <dbReference type="ARBA" id="ARBA00023033"/>
    </source>
</evidence>
<dbReference type="SUPFAM" id="SSF48264">
    <property type="entry name" value="Cytochrome P450"/>
    <property type="match status" value="1"/>
</dbReference>
<comment type="similarity">
    <text evidence="1 7">Belongs to the cytochrome P450 family.</text>
</comment>
<evidence type="ECO:0000313" key="9">
    <source>
        <dbReference type="Proteomes" id="UP001442494"/>
    </source>
</evidence>
<evidence type="ECO:0000256" key="7">
    <source>
        <dbReference type="RuleBase" id="RU000461"/>
    </source>
</evidence>
<evidence type="ECO:0000256" key="1">
    <source>
        <dbReference type="ARBA" id="ARBA00010617"/>
    </source>
</evidence>
<dbReference type="Proteomes" id="UP001442494">
    <property type="component" value="Unassembled WGS sequence"/>
</dbReference>
<evidence type="ECO:0000256" key="4">
    <source>
        <dbReference type="ARBA" id="ARBA00023002"/>
    </source>
</evidence>
<dbReference type="Pfam" id="PF00067">
    <property type="entry name" value="p450"/>
    <property type="match status" value="1"/>
</dbReference>
<dbReference type="EMBL" id="JAMPKK010000123">
    <property type="protein sequence ID" value="MEP0868155.1"/>
    <property type="molecule type" value="Genomic_DNA"/>
</dbReference>
<evidence type="ECO:0000256" key="3">
    <source>
        <dbReference type="ARBA" id="ARBA00022723"/>
    </source>
</evidence>
<keyword evidence="2 7" id="KW-0349">Heme</keyword>
<dbReference type="InterPro" id="IPR001128">
    <property type="entry name" value="Cyt_P450"/>
</dbReference>
<sequence length="449" mass="51330">MTTTKQARSLPLPPGSFGLPIIGETISFLRDPNFVQKRHQQYGRIFKTHVLGRPTIFLIGAEATRFLFANEKHYFSDGIANGVPPQTKALMGTGSVVMQMGDEHLRQRKLLSQAFQPRALAGYASTMEEISRSYLHKWELLGQFSWYSELRKYTLDVACKLLIGTEAASDRDFGEWYEIWGKGLLSIPVPLPWTKFGRALRCRKLILARIEEIIKERQQQATSTQDVLGLLLQARDEDGNTLSLQELKEQLLTLLFAGHDTLSSALSSLCLLLAQHPEVKEAIRAEQKQLGFPQPLTLENLKQMTYLEQVLKEVLRVFPPSTGPREVIESCEFNSYLIPKGWKVLYHSGTTHQDSSIYTQPECFDPERFAPERAEDKQKPMSYIPFGGGLRECLGREFAKLEIKLFAALLVREYEWELLPGQNLDMVMLPTVYPREGLKVKFWRRVQHD</sequence>
<gene>
    <name evidence="8" type="ORF">NDI37_27345</name>
</gene>
<name>A0ABV0JXG6_9CYAN</name>
<reference evidence="8 9" key="1">
    <citation type="submission" date="2022-04" db="EMBL/GenBank/DDBJ databases">
        <title>Positive selection, recombination, and allopatry shape intraspecific diversity of widespread and dominant cyanobacteria.</title>
        <authorList>
            <person name="Wei J."/>
            <person name="Shu W."/>
            <person name="Hu C."/>
        </authorList>
    </citation>
    <scope>NUCLEOTIDE SEQUENCE [LARGE SCALE GENOMIC DNA]</scope>
    <source>
        <strain evidence="8 9">GB2-A5</strain>
    </source>
</reference>
<accession>A0ABV0JXG6</accession>
<dbReference type="PRINTS" id="PR00385">
    <property type="entry name" value="P450"/>
</dbReference>
<evidence type="ECO:0000256" key="5">
    <source>
        <dbReference type="ARBA" id="ARBA00023004"/>
    </source>
</evidence>
<dbReference type="PANTHER" id="PTHR24286">
    <property type="entry name" value="CYTOCHROME P450 26"/>
    <property type="match status" value="1"/>
</dbReference>
<dbReference type="PROSITE" id="PS00086">
    <property type="entry name" value="CYTOCHROME_P450"/>
    <property type="match status" value="1"/>
</dbReference>
<comment type="caution">
    <text evidence="8">The sequence shown here is derived from an EMBL/GenBank/DDBJ whole genome shotgun (WGS) entry which is preliminary data.</text>
</comment>
<keyword evidence="6 7" id="KW-0503">Monooxygenase</keyword>
<dbReference type="Gene3D" id="1.10.630.10">
    <property type="entry name" value="Cytochrome P450"/>
    <property type="match status" value="1"/>
</dbReference>